<dbReference type="InterPro" id="IPR042099">
    <property type="entry name" value="ANL_N_sf"/>
</dbReference>
<dbReference type="EMBL" id="JAMQAW010000035">
    <property type="protein sequence ID" value="MCM2391921.1"/>
    <property type="molecule type" value="Genomic_DNA"/>
</dbReference>
<dbReference type="Proteomes" id="UP001431429">
    <property type="component" value="Unassembled WGS sequence"/>
</dbReference>
<dbReference type="Gene3D" id="3.30.300.30">
    <property type="match status" value="1"/>
</dbReference>
<dbReference type="InterPro" id="IPR029058">
    <property type="entry name" value="AB_hydrolase_fold"/>
</dbReference>
<gene>
    <name evidence="5" type="ORF">NBG84_27150</name>
</gene>
<sequence>PGTEHVPIGTPIWNTQVYVLDQALRPVAPGVTGELYLAGTGLARGYLGQAALTAERFIANPYSEPGTRMYRTGDLVRWNKDGQLEYVGRTDFQIKLRGLRIELGEIENVLTEHPDVAQAAVIVREKTRGDQRLIAYVVRDGEADPAGPDIEALTDRLREHLPEYMVPSAIVPLAELPTTPSGKLDRAALPDPDHTPAAAGREARNDDEKVLCRLFAELLGVEEIGIDIDFFDHGGHSLLATRLVGRIRTELNVDVNVTTIFRNPTVAQLAVRLKDLAPSNRPQVRRMTD</sequence>
<dbReference type="InterPro" id="IPR045851">
    <property type="entry name" value="AMP-bd_C_sf"/>
</dbReference>
<feature type="domain" description="Carrier" evidence="4">
    <location>
        <begin position="202"/>
        <end position="277"/>
    </location>
</feature>
<dbReference type="InterPro" id="IPR020806">
    <property type="entry name" value="PKS_PP-bd"/>
</dbReference>
<evidence type="ECO:0000313" key="5">
    <source>
        <dbReference type="EMBL" id="MCM2391921.1"/>
    </source>
</evidence>
<dbReference type="PANTHER" id="PTHR44845:SF6">
    <property type="entry name" value="BETA-ALANINE-ACTIVATING ENZYME"/>
    <property type="match status" value="1"/>
</dbReference>
<evidence type="ECO:0000259" key="4">
    <source>
        <dbReference type="PROSITE" id="PS50075"/>
    </source>
</evidence>
<dbReference type="Pfam" id="PF00501">
    <property type="entry name" value="AMP-binding"/>
    <property type="match status" value="1"/>
</dbReference>
<dbReference type="SMART" id="SM00823">
    <property type="entry name" value="PKS_PP"/>
    <property type="match status" value="1"/>
</dbReference>
<evidence type="ECO:0000256" key="1">
    <source>
        <dbReference type="ARBA" id="ARBA00022450"/>
    </source>
</evidence>
<dbReference type="SUPFAM" id="SSF47336">
    <property type="entry name" value="ACP-like"/>
    <property type="match status" value="1"/>
</dbReference>
<accession>A0ABT0UU36</accession>
<evidence type="ECO:0000256" key="2">
    <source>
        <dbReference type="ARBA" id="ARBA00022553"/>
    </source>
</evidence>
<keyword evidence="1" id="KW-0596">Phosphopantetheine</keyword>
<dbReference type="InterPro" id="IPR009081">
    <property type="entry name" value="PP-bd_ACP"/>
</dbReference>
<dbReference type="Gene3D" id="3.40.50.12780">
    <property type="entry name" value="N-terminal domain of ligase-like"/>
    <property type="match status" value="1"/>
</dbReference>
<dbReference type="InterPro" id="IPR000873">
    <property type="entry name" value="AMP-dep_synth/lig_dom"/>
</dbReference>
<dbReference type="Pfam" id="PF13193">
    <property type="entry name" value="AMP-binding_C"/>
    <property type="match status" value="1"/>
</dbReference>
<evidence type="ECO:0000256" key="3">
    <source>
        <dbReference type="SAM" id="MobiDB-lite"/>
    </source>
</evidence>
<name>A0ABT0UU36_9ACTN</name>
<feature type="non-terminal residue" evidence="5">
    <location>
        <position position="1"/>
    </location>
</feature>
<proteinExistence type="predicted"/>
<organism evidence="5 6">
    <name type="scientific">Streptomyces albipurpureus</name>
    <dbReference type="NCBI Taxonomy" id="2897419"/>
    <lineage>
        <taxon>Bacteria</taxon>
        <taxon>Bacillati</taxon>
        <taxon>Actinomycetota</taxon>
        <taxon>Actinomycetes</taxon>
        <taxon>Kitasatosporales</taxon>
        <taxon>Streptomycetaceae</taxon>
        <taxon>Streptomyces</taxon>
    </lineage>
</organism>
<dbReference type="InterPro" id="IPR025110">
    <property type="entry name" value="AMP-bd_C"/>
</dbReference>
<dbReference type="InterPro" id="IPR036736">
    <property type="entry name" value="ACP-like_sf"/>
</dbReference>
<dbReference type="Gene3D" id="3.40.50.1820">
    <property type="entry name" value="alpha/beta hydrolase"/>
    <property type="match status" value="1"/>
</dbReference>
<feature type="compositionally biased region" description="Basic and acidic residues" evidence="3">
    <location>
        <begin position="183"/>
        <end position="194"/>
    </location>
</feature>
<comment type="caution">
    <text evidence="5">The sequence shown here is derived from an EMBL/GenBank/DDBJ whole genome shotgun (WGS) entry which is preliminary data.</text>
</comment>
<evidence type="ECO:0000313" key="6">
    <source>
        <dbReference type="Proteomes" id="UP001431429"/>
    </source>
</evidence>
<dbReference type="Pfam" id="PF00550">
    <property type="entry name" value="PP-binding"/>
    <property type="match status" value="1"/>
</dbReference>
<protein>
    <submittedName>
        <fullName evidence="5">AMP-binding protein</fullName>
    </submittedName>
</protein>
<reference evidence="5" key="1">
    <citation type="submission" date="2022-06" db="EMBL/GenBank/DDBJ databases">
        <title>Genome public.</title>
        <authorList>
            <person name="Sun Q."/>
        </authorList>
    </citation>
    <scope>NUCLEOTIDE SEQUENCE</scope>
    <source>
        <strain evidence="5">CWNU-1</strain>
    </source>
</reference>
<dbReference type="SUPFAM" id="SSF56801">
    <property type="entry name" value="Acetyl-CoA synthetase-like"/>
    <property type="match status" value="1"/>
</dbReference>
<dbReference type="PROSITE" id="PS50075">
    <property type="entry name" value="CARRIER"/>
    <property type="match status" value="1"/>
</dbReference>
<dbReference type="PANTHER" id="PTHR44845">
    <property type="entry name" value="CARRIER DOMAIN-CONTAINING PROTEIN"/>
    <property type="match status" value="1"/>
</dbReference>
<feature type="region of interest" description="Disordered" evidence="3">
    <location>
        <begin position="181"/>
        <end position="202"/>
    </location>
</feature>
<dbReference type="RefSeq" id="WP_250922250.1">
    <property type="nucleotide sequence ID" value="NZ_JAMQAW010000035.1"/>
</dbReference>
<keyword evidence="2" id="KW-0597">Phosphoprotein</keyword>
<keyword evidence="6" id="KW-1185">Reference proteome</keyword>